<evidence type="ECO:0000256" key="3">
    <source>
        <dbReference type="RuleBase" id="RU362026"/>
    </source>
</evidence>
<keyword evidence="2 5" id="KW-0808">Transferase</keyword>
<dbReference type="GO" id="GO:0032259">
    <property type="term" value="P:methylation"/>
    <property type="evidence" value="ECO:0007669"/>
    <property type="project" value="UniProtKB-KW"/>
</dbReference>
<dbReference type="PRINTS" id="PR00508">
    <property type="entry name" value="S21N4MTFRASE"/>
</dbReference>
<feature type="domain" description="DNA methylase N-4/N-6" evidence="4">
    <location>
        <begin position="25"/>
        <end position="274"/>
    </location>
</feature>
<evidence type="ECO:0000259" key="4">
    <source>
        <dbReference type="Pfam" id="PF01555"/>
    </source>
</evidence>
<dbReference type="Gene3D" id="3.40.50.150">
    <property type="entry name" value="Vaccinia Virus protein VP39"/>
    <property type="match status" value="1"/>
</dbReference>
<dbReference type="Proteomes" id="UP001229773">
    <property type="component" value="Chromosome"/>
</dbReference>
<dbReference type="InterPro" id="IPR002941">
    <property type="entry name" value="DNA_methylase_N4/N6"/>
</dbReference>
<keyword evidence="1 5" id="KW-0489">Methyltransferase</keyword>
<reference evidence="5 6" key="1">
    <citation type="submission" date="2023-08" db="EMBL/GenBank/DDBJ databases">
        <title>Complete genome sequences of 12 bacterial strains from the honey bee gut, resolved with long-read nanopore sequencing.</title>
        <authorList>
            <person name="Kwong W.K."/>
            <person name="Acheampong S."/>
            <person name="Polat M.F."/>
        </authorList>
    </citation>
    <scope>NUCLEOTIDE SEQUENCE [LARGE SCALE GENOMIC DNA]</scope>
    <source>
        <strain evidence="6">wkB9</strain>
    </source>
</reference>
<accession>A0ABD7Z1M9</accession>
<dbReference type="RefSeq" id="WP_025331453.1">
    <property type="nucleotide sequence ID" value="NZ_CP132375.1"/>
</dbReference>
<dbReference type="AlphaFoldDB" id="A0ABD7Z1M9"/>
<dbReference type="EMBL" id="CP132375">
    <property type="protein sequence ID" value="WLS98353.1"/>
    <property type="molecule type" value="Genomic_DNA"/>
</dbReference>
<evidence type="ECO:0000256" key="2">
    <source>
        <dbReference type="ARBA" id="ARBA00022679"/>
    </source>
</evidence>
<dbReference type="PANTHER" id="PTHR13370">
    <property type="entry name" value="RNA METHYLASE-RELATED"/>
    <property type="match status" value="1"/>
</dbReference>
<organism evidence="5 6">
    <name type="scientific">Snodgrassella alvi</name>
    <dbReference type="NCBI Taxonomy" id="1196083"/>
    <lineage>
        <taxon>Bacteria</taxon>
        <taxon>Pseudomonadati</taxon>
        <taxon>Pseudomonadota</taxon>
        <taxon>Betaproteobacteria</taxon>
        <taxon>Neisseriales</taxon>
        <taxon>Neisseriaceae</taxon>
        <taxon>Snodgrassella</taxon>
    </lineage>
</organism>
<dbReference type="PANTHER" id="PTHR13370:SF24">
    <property type="entry name" value="TYPE III RESTRICTION-MODIFICATION ENZYME STYLTI MOD SUBUNIT"/>
    <property type="match status" value="1"/>
</dbReference>
<proteinExistence type="inferred from homology"/>
<evidence type="ECO:0000313" key="5">
    <source>
        <dbReference type="EMBL" id="WLS98353.1"/>
    </source>
</evidence>
<dbReference type="GeneID" id="32536150"/>
<name>A0ABD7Z1M9_9NEIS</name>
<dbReference type="EC" id="2.1.1.-" evidence="3"/>
<gene>
    <name evidence="5" type="ORF">RAM05_11005</name>
</gene>
<comment type="similarity">
    <text evidence="3">Belongs to the N(4)/N(6)-methyltransferase family.</text>
</comment>
<evidence type="ECO:0000256" key="1">
    <source>
        <dbReference type="ARBA" id="ARBA00022603"/>
    </source>
</evidence>
<dbReference type="Pfam" id="PF01555">
    <property type="entry name" value="N6_N4_Mtase"/>
    <property type="match status" value="1"/>
</dbReference>
<evidence type="ECO:0000313" key="6">
    <source>
        <dbReference type="Proteomes" id="UP001229773"/>
    </source>
</evidence>
<dbReference type="SUPFAM" id="SSF53335">
    <property type="entry name" value="S-adenosyl-L-methionine-dependent methyltransferases"/>
    <property type="match status" value="1"/>
</dbReference>
<dbReference type="InterPro" id="IPR029063">
    <property type="entry name" value="SAM-dependent_MTases_sf"/>
</dbReference>
<dbReference type="InterPro" id="IPR001091">
    <property type="entry name" value="RM_Methyltransferase"/>
</dbReference>
<sequence length="297" mass="33377">MINTCLFGDAEQCLESLLPEYAGKIQMCVTSLPYFGLRDYGLPGQIGIEDTVEEYVQKLVSVFDIVWDLLADNGALWLNLGDSYAGSGKGRYSDNRAYPTGMQAANKGNVSGKLKKTPLSGNLKPKDLIGVPWRVAFALQNKGWYLRQDIIWNKTNPMPEPATDKCTRAHEYIFLLSKERKYYFDYKAIREPTVYLKNQERNKRSVWTLAKQTAHIKHHAAFPPDLITPTILAGSKEGDIVLDPFMGSGTTAGVAAGLKRNWIGCELNEENKDIQTDRIIKLQTKILNENSQHMMAI</sequence>
<protein>
    <recommendedName>
        <fullName evidence="3">Methyltransferase</fullName>
        <ecNumber evidence="3">2.1.1.-</ecNumber>
    </recommendedName>
</protein>
<dbReference type="GO" id="GO:0008168">
    <property type="term" value="F:methyltransferase activity"/>
    <property type="evidence" value="ECO:0007669"/>
    <property type="project" value="UniProtKB-KW"/>
</dbReference>